<feature type="non-terminal residue" evidence="7">
    <location>
        <position position="1"/>
    </location>
</feature>
<accession>A0AAW0IBC0</accession>
<reference evidence="7 8" key="1">
    <citation type="journal article" date="2023" name="bioRxiv">
        <title>Conserved and derived expression patterns and positive selection on dental genes reveal complex evolutionary context of ever-growing rodent molars.</title>
        <authorList>
            <person name="Calamari Z.T."/>
            <person name="Song A."/>
            <person name="Cohen E."/>
            <person name="Akter M."/>
            <person name="Roy R.D."/>
            <person name="Hallikas O."/>
            <person name="Christensen M.M."/>
            <person name="Li P."/>
            <person name="Marangoni P."/>
            <person name="Jernvall J."/>
            <person name="Klein O.D."/>
        </authorList>
    </citation>
    <scope>NUCLEOTIDE SEQUENCE [LARGE SCALE GENOMIC DNA]</scope>
    <source>
        <strain evidence="7">V071</strain>
    </source>
</reference>
<dbReference type="GO" id="GO:0046872">
    <property type="term" value="F:metal ion binding"/>
    <property type="evidence" value="ECO:0007669"/>
    <property type="project" value="UniProtKB-KW"/>
</dbReference>
<feature type="region of interest" description="Disordered" evidence="5">
    <location>
        <begin position="40"/>
        <end position="63"/>
    </location>
</feature>
<dbReference type="SMART" id="SM00132">
    <property type="entry name" value="LIM"/>
    <property type="match status" value="1"/>
</dbReference>
<keyword evidence="8" id="KW-1185">Reference proteome</keyword>
<comment type="caution">
    <text evidence="7">The sequence shown here is derived from an EMBL/GenBank/DDBJ whole genome shotgun (WGS) entry which is preliminary data.</text>
</comment>
<feature type="region of interest" description="Disordered" evidence="5">
    <location>
        <begin position="94"/>
        <end position="122"/>
    </location>
</feature>
<feature type="region of interest" description="Disordered" evidence="5">
    <location>
        <begin position="191"/>
        <end position="340"/>
    </location>
</feature>
<dbReference type="AlphaFoldDB" id="A0AAW0IBC0"/>
<proteinExistence type="predicted"/>
<keyword evidence="2 4" id="KW-0862">Zinc</keyword>
<sequence>VWFPFPPAPTCDFPPEPQHFTATVTRCSPTVAFVDFSASAQLKNEVPEERDQKKPENEMSGKVELVLSQKVAKPKSPEPEATLTFPFLNKMPETNQLHLPNLDSQADSPSSEKSPVTTPFKFWAWDPEEERRRQEKWQQEQERLLQERYQKEQDKLKEEWEKAQKEVEEEERRYYEEERKIIEDTVVPFTLSSSSADQLSTSLSVTDGSGTTNKVDLENSQDKEKERRQKIPFQESDSDQLLKAGESGSPKEDSSLIQEPSACSEDSMSKGIHLDQRPEAEAETPHCGTSPQLAQEPPQNQQVSNPSAYMSEDVKPKTLPLDKNLNHQLESPGERRKSISGKKLCSSCGLALGKGAAMIIETLNLYFHIQCFRCGICKGQLGDTVSGTDVRIRNGLLNCTDCYMRSRSEYGETVSPTPPSRVPANLQHCDRVGRFWITEHFFIKGVPWQLLN</sequence>
<feature type="compositionally biased region" description="Low complexity" evidence="5">
    <location>
        <begin position="191"/>
        <end position="204"/>
    </location>
</feature>
<name>A0AAW0IBC0_MYOGA</name>
<feature type="region of interest" description="Disordered" evidence="5">
    <location>
        <begin position="152"/>
        <end position="174"/>
    </location>
</feature>
<evidence type="ECO:0000313" key="7">
    <source>
        <dbReference type="EMBL" id="KAK7811438.1"/>
    </source>
</evidence>
<feature type="domain" description="LIM zinc-binding" evidence="6">
    <location>
        <begin position="343"/>
        <end position="409"/>
    </location>
</feature>
<feature type="compositionally biased region" description="Polar residues" evidence="5">
    <location>
        <begin position="94"/>
        <end position="117"/>
    </location>
</feature>
<protein>
    <recommendedName>
        <fullName evidence="6">LIM zinc-binding domain-containing protein</fullName>
    </recommendedName>
</protein>
<feature type="compositionally biased region" description="Basic and acidic residues" evidence="5">
    <location>
        <begin position="45"/>
        <end position="61"/>
    </location>
</feature>
<dbReference type="Gene3D" id="2.10.110.10">
    <property type="entry name" value="Cysteine Rich Protein"/>
    <property type="match status" value="1"/>
</dbReference>
<evidence type="ECO:0000259" key="6">
    <source>
        <dbReference type="PROSITE" id="PS50023"/>
    </source>
</evidence>
<evidence type="ECO:0000256" key="5">
    <source>
        <dbReference type="SAM" id="MobiDB-lite"/>
    </source>
</evidence>
<dbReference type="FunFam" id="2.10.110.10:FF:000041">
    <property type="entry name" value="LIM and calponin homology domains 1"/>
    <property type="match status" value="1"/>
</dbReference>
<evidence type="ECO:0000313" key="8">
    <source>
        <dbReference type="Proteomes" id="UP001488838"/>
    </source>
</evidence>
<dbReference type="Proteomes" id="UP001488838">
    <property type="component" value="Unassembled WGS sequence"/>
</dbReference>
<keyword evidence="3 4" id="KW-0440">LIM domain</keyword>
<dbReference type="CDD" id="cd08368">
    <property type="entry name" value="LIM"/>
    <property type="match status" value="1"/>
</dbReference>
<dbReference type="PROSITE" id="PS00478">
    <property type="entry name" value="LIM_DOMAIN_1"/>
    <property type="match status" value="1"/>
</dbReference>
<dbReference type="Pfam" id="PF00412">
    <property type="entry name" value="LIM"/>
    <property type="match status" value="1"/>
</dbReference>
<dbReference type="GO" id="GO:0032034">
    <property type="term" value="F:myosin II head/neck binding"/>
    <property type="evidence" value="ECO:0007669"/>
    <property type="project" value="TreeGrafter"/>
</dbReference>
<organism evidence="7 8">
    <name type="scientific">Myodes glareolus</name>
    <name type="common">Bank vole</name>
    <name type="synonym">Clethrionomys glareolus</name>
    <dbReference type="NCBI Taxonomy" id="447135"/>
    <lineage>
        <taxon>Eukaryota</taxon>
        <taxon>Metazoa</taxon>
        <taxon>Chordata</taxon>
        <taxon>Craniata</taxon>
        <taxon>Vertebrata</taxon>
        <taxon>Euteleostomi</taxon>
        <taxon>Mammalia</taxon>
        <taxon>Eutheria</taxon>
        <taxon>Euarchontoglires</taxon>
        <taxon>Glires</taxon>
        <taxon>Rodentia</taxon>
        <taxon>Myomorpha</taxon>
        <taxon>Muroidea</taxon>
        <taxon>Cricetidae</taxon>
        <taxon>Arvicolinae</taxon>
        <taxon>Myodes</taxon>
    </lineage>
</organism>
<evidence type="ECO:0000256" key="1">
    <source>
        <dbReference type="ARBA" id="ARBA00022723"/>
    </source>
</evidence>
<dbReference type="EMBL" id="JBBHLL010000173">
    <property type="protein sequence ID" value="KAK7811438.1"/>
    <property type="molecule type" value="Genomic_DNA"/>
</dbReference>
<feature type="compositionally biased region" description="Polar residues" evidence="5">
    <location>
        <begin position="287"/>
        <end position="308"/>
    </location>
</feature>
<evidence type="ECO:0000256" key="4">
    <source>
        <dbReference type="PROSITE-ProRule" id="PRU00125"/>
    </source>
</evidence>
<gene>
    <name evidence="7" type="ORF">U0070_017223</name>
</gene>
<feature type="compositionally biased region" description="Polar residues" evidence="5">
    <location>
        <begin position="205"/>
        <end position="214"/>
    </location>
</feature>
<evidence type="ECO:0000256" key="2">
    <source>
        <dbReference type="ARBA" id="ARBA00022833"/>
    </source>
</evidence>
<feature type="compositionally biased region" description="Basic and acidic residues" evidence="5">
    <location>
        <begin position="215"/>
        <end position="229"/>
    </location>
</feature>
<dbReference type="PANTHER" id="PTHR15551:SF3">
    <property type="entry name" value="LIM AND CALPONIN HOMOLOGY DOMAINS-CONTAINING PROTEIN 1"/>
    <property type="match status" value="1"/>
</dbReference>
<dbReference type="PROSITE" id="PS50023">
    <property type="entry name" value="LIM_DOMAIN_2"/>
    <property type="match status" value="1"/>
</dbReference>
<feature type="compositionally biased region" description="Basic and acidic residues" evidence="5">
    <location>
        <begin position="272"/>
        <end position="284"/>
    </location>
</feature>
<evidence type="ECO:0000256" key="3">
    <source>
        <dbReference type="ARBA" id="ARBA00023038"/>
    </source>
</evidence>
<dbReference type="InterPro" id="IPR001781">
    <property type="entry name" value="Znf_LIM"/>
</dbReference>
<dbReference type="PANTHER" id="PTHR15551">
    <property type="entry name" value="LIM DOMAIN ONLY 7"/>
    <property type="match status" value="1"/>
</dbReference>
<dbReference type="GO" id="GO:0051893">
    <property type="term" value="P:regulation of focal adhesion assembly"/>
    <property type="evidence" value="ECO:0007669"/>
    <property type="project" value="TreeGrafter"/>
</dbReference>
<keyword evidence="1 4" id="KW-0479">Metal-binding</keyword>
<dbReference type="GO" id="GO:0001725">
    <property type="term" value="C:stress fiber"/>
    <property type="evidence" value="ECO:0007669"/>
    <property type="project" value="TreeGrafter"/>
</dbReference>
<dbReference type="GO" id="GO:0051496">
    <property type="term" value="P:positive regulation of stress fiber assembly"/>
    <property type="evidence" value="ECO:0007669"/>
    <property type="project" value="TreeGrafter"/>
</dbReference>